<feature type="DNA-binding region" description="H-T-H motif" evidence="4">
    <location>
        <begin position="26"/>
        <end position="45"/>
    </location>
</feature>
<dbReference type="AlphaFoldDB" id="A0A2P8CBE4"/>
<dbReference type="GO" id="GO:0003677">
    <property type="term" value="F:DNA binding"/>
    <property type="evidence" value="ECO:0007669"/>
    <property type="project" value="UniProtKB-UniRule"/>
</dbReference>
<gene>
    <name evidence="6" type="ORF">CLV63_14312</name>
</gene>
<dbReference type="EMBL" id="PYGA01000043">
    <property type="protein sequence ID" value="PSK82242.1"/>
    <property type="molecule type" value="Genomic_DNA"/>
</dbReference>
<proteinExistence type="predicted"/>
<dbReference type="SUPFAM" id="SSF48498">
    <property type="entry name" value="Tetracyclin repressor-like, C-terminal domain"/>
    <property type="match status" value="1"/>
</dbReference>
<dbReference type="InterPro" id="IPR036271">
    <property type="entry name" value="Tet_transcr_reg_TetR-rel_C_sf"/>
</dbReference>
<reference evidence="6 7" key="1">
    <citation type="submission" date="2018-03" db="EMBL/GenBank/DDBJ databases">
        <title>Genomic Encyclopedia of Archaeal and Bacterial Type Strains, Phase II (KMG-II): from individual species to whole genera.</title>
        <authorList>
            <person name="Goeker M."/>
        </authorList>
    </citation>
    <scope>NUCLEOTIDE SEQUENCE [LARGE SCALE GENOMIC DNA]</scope>
    <source>
        <strain evidence="6 7">DSM 45312</strain>
    </source>
</reference>
<sequence length="191" mass="20557">MPVKARERLIQSAERLFYADGIRAVGLERLLADSGVGRASFYRHFSGKEDLVVTVLGAYERAYRGWLAERTDAWGGTPLAAFDAIIEHAETADFRGCAFINAVAEAAEPAAEIRRMASDHKDAVAAYLRGLLARSGYPDDPDLARQLLLLMDGATVTELHERSSRPARQAKEMAEALLAGASADGPAPAGT</sequence>
<keyword evidence="7" id="KW-1185">Reference proteome</keyword>
<dbReference type="InterPro" id="IPR001647">
    <property type="entry name" value="HTH_TetR"/>
</dbReference>
<name>A0A2P8CBE4_9ACTN</name>
<dbReference type="Gene3D" id="1.10.357.10">
    <property type="entry name" value="Tetracycline Repressor, domain 2"/>
    <property type="match status" value="1"/>
</dbReference>
<keyword evidence="1" id="KW-0805">Transcription regulation</keyword>
<evidence type="ECO:0000256" key="1">
    <source>
        <dbReference type="ARBA" id="ARBA00023015"/>
    </source>
</evidence>
<dbReference type="SUPFAM" id="SSF46689">
    <property type="entry name" value="Homeodomain-like"/>
    <property type="match status" value="1"/>
</dbReference>
<evidence type="ECO:0000259" key="5">
    <source>
        <dbReference type="PROSITE" id="PS50977"/>
    </source>
</evidence>
<dbReference type="PROSITE" id="PS50977">
    <property type="entry name" value="HTH_TETR_2"/>
    <property type="match status" value="1"/>
</dbReference>
<protein>
    <submittedName>
        <fullName evidence="6">TetR family transcriptional regulator</fullName>
    </submittedName>
</protein>
<organism evidence="6 7">
    <name type="scientific">Murinocardiopsis flavida</name>
    <dbReference type="NCBI Taxonomy" id="645275"/>
    <lineage>
        <taxon>Bacteria</taxon>
        <taxon>Bacillati</taxon>
        <taxon>Actinomycetota</taxon>
        <taxon>Actinomycetes</taxon>
        <taxon>Streptosporangiales</taxon>
        <taxon>Nocardiopsidaceae</taxon>
        <taxon>Murinocardiopsis</taxon>
    </lineage>
</organism>
<accession>A0A2P8CBE4</accession>
<dbReference type="Proteomes" id="UP000240542">
    <property type="component" value="Unassembled WGS sequence"/>
</dbReference>
<evidence type="ECO:0000313" key="6">
    <source>
        <dbReference type="EMBL" id="PSK82242.1"/>
    </source>
</evidence>
<dbReference type="OrthoDB" id="4214267at2"/>
<dbReference type="PANTHER" id="PTHR47506:SF1">
    <property type="entry name" value="HTH-TYPE TRANSCRIPTIONAL REGULATOR YJDC"/>
    <property type="match status" value="1"/>
</dbReference>
<evidence type="ECO:0000256" key="2">
    <source>
        <dbReference type="ARBA" id="ARBA00023125"/>
    </source>
</evidence>
<dbReference type="Pfam" id="PF00440">
    <property type="entry name" value="TetR_N"/>
    <property type="match status" value="1"/>
</dbReference>
<evidence type="ECO:0000313" key="7">
    <source>
        <dbReference type="Proteomes" id="UP000240542"/>
    </source>
</evidence>
<dbReference type="InterPro" id="IPR009057">
    <property type="entry name" value="Homeodomain-like_sf"/>
</dbReference>
<dbReference type="PANTHER" id="PTHR47506">
    <property type="entry name" value="TRANSCRIPTIONAL REGULATORY PROTEIN"/>
    <property type="match status" value="1"/>
</dbReference>
<dbReference type="RefSeq" id="WP_106587037.1">
    <property type="nucleotide sequence ID" value="NZ_PYGA01000043.1"/>
</dbReference>
<dbReference type="PRINTS" id="PR00455">
    <property type="entry name" value="HTHTETR"/>
</dbReference>
<feature type="domain" description="HTH tetR-type" evidence="5">
    <location>
        <begin position="3"/>
        <end position="63"/>
    </location>
</feature>
<comment type="caution">
    <text evidence="6">The sequence shown here is derived from an EMBL/GenBank/DDBJ whole genome shotgun (WGS) entry which is preliminary data.</text>
</comment>
<keyword evidence="2 4" id="KW-0238">DNA-binding</keyword>
<keyword evidence="3" id="KW-0804">Transcription</keyword>
<evidence type="ECO:0000256" key="3">
    <source>
        <dbReference type="ARBA" id="ARBA00023163"/>
    </source>
</evidence>
<evidence type="ECO:0000256" key="4">
    <source>
        <dbReference type="PROSITE-ProRule" id="PRU00335"/>
    </source>
</evidence>